<dbReference type="Pfam" id="PF13962">
    <property type="entry name" value="PGG"/>
    <property type="match status" value="1"/>
</dbReference>
<dbReference type="Gramene" id="LPERR11G05330.1">
    <property type="protein sequence ID" value="LPERR11G05330.1"/>
    <property type="gene ID" value="LPERR11G05330"/>
</dbReference>
<dbReference type="PROSITE" id="PS50088">
    <property type="entry name" value="ANK_REPEAT"/>
    <property type="match status" value="2"/>
</dbReference>
<keyword evidence="12" id="KW-1185">Reference proteome</keyword>
<feature type="transmembrane region" description="Helical" evidence="9">
    <location>
        <begin position="572"/>
        <end position="589"/>
    </location>
</feature>
<dbReference type="eggNOG" id="KOG0504">
    <property type="taxonomic scope" value="Eukaryota"/>
</dbReference>
<dbReference type="PANTHER" id="PTHR24186:SF50">
    <property type="entry name" value="ANKYRIN REPEAT-CONTAINING PROTEIN ITN1-LIKE ISOFORM X1"/>
    <property type="match status" value="1"/>
</dbReference>
<dbReference type="Gene3D" id="1.25.40.20">
    <property type="entry name" value="Ankyrin repeat-containing domain"/>
    <property type="match status" value="3"/>
</dbReference>
<protein>
    <recommendedName>
        <fullName evidence="10">PGG domain-containing protein</fullName>
    </recommendedName>
</protein>
<dbReference type="InterPro" id="IPR036770">
    <property type="entry name" value="Ankyrin_rpt-contain_sf"/>
</dbReference>
<evidence type="ECO:0000256" key="5">
    <source>
        <dbReference type="ARBA" id="ARBA00023043"/>
    </source>
</evidence>
<name>A0A0D9XQ31_9ORYZ</name>
<dbReference type="EnsemblPlants" id="LPERR11G05330.1">
    <property type="protein sequence ID" value="LPERR11G05330.1"/>
    <property type="gene ID" value="LPERR11G05330"/>
</dbReference>
<feature type="transmembrane region" description="Helical" evidence="9">
    <location>
        <begin position="638"/>
        <end position="656"/>
    </location>
</feature>
<keyword evidence="3" id="KW-0677">Repeat</keyword>
<feature type="repeat" description="ANK" evidence="7">
    <location>
        <begin position="78"/>
        <end position="99"/>
    </location>
</feature>
<evidence type="ECO:0000256" key="4">
    <source>
        <dbReference type="ARBA" id="ARBA00022989"/>
    </source>
</evidence>
<feature type="transmembrane region" description="Helical" evidence="9">
    <location>
        <begin position="610"/>
        <end position="632"/>
    </location>
</feature>
<evidence type="ECO:0000259" key="10">
    <source>
        <dbReference type="Pfam" id="PF13962"/>
    </source>
</evidence>
<keyword evidence="5 7" id="KW-0040">ANK repeat</keyword>
<dbReference type="InterPro" id="IPR026961">
    <property type="entry name" value="PGG_dom"/>
</dbReference>
<feature type="transmembrane region" description="Helical" evidence="9">
    <location>
        <begin position="457"/>
        <end position="475"/>
    </location>
</feature>
<evidence type="ECO:0000256" key="2">
    <source>
        <dbReference type="ARBA" id="ARBA00022692"/>
    </source>
</evidence>
<evidence type="ECO:0000256" key="9">
    <source>
        <dbReference type="SAM" id="Phobius"/>
    </source>
</evidence>
<keyword evidence="2 9" id="KW-0812">Transmembrane</keyword>
<evidence type="ECO:0000256" key="8">
    <source>
        <dbReference type="SAM" id="MobiDB-lite"/>
    </source>
</evidence>
<evidence type="ECO:0000313" key="12">
    <source>
        <dbReference type="Proteomes" id="UP000032180"/>
    </source>
</evidence>
<dbReference type="Pfam" id="PF12796">
    <property type="entry name" value="Ank_2"/>
    <property type="match status" value="1"/>
</dbReference>
<comment type="subcellular location">
    <subcellularLocation>
        <location evidence="1">Membrane</location>
        <topology evidence="1">Multi-pass membrane protein</topology>
    </subcellularLocation>
</comment>
<feature type="transmembrane region" description="Helical" evidence="9">
    <location>
        <begin position="359"/>
        <end position="377"/>
    </location>
</feature>
<reference evidence="12" key="2">
    <citation type="submission" date="2013-12" db="EMBL/GenBank/DDBJ databases">
        <authorList>
            <person name="Yu Y."/>
            <person name="Lee S."/>
            <person name="de Baynast K."/>
            <person name="Wissotski M."/>
            <person name="Liu L."/>
            <person name="Talag J."/>
            <person name="Goicoechea J."/>
            <person name="Angelova A."/>
            <person name="Jetty R."/>
            <person name="Kudrna D."/>
            <person name="Golser W."/>
            <person name="Rivera L."/>
            <person name="Zhang J."/>
            <person name="Wing R."/>
        </authorList>
    </citation>
    <scope>NUCLEOTIDE SEQUENCE</scope>
</reference>
<evidence type="ECO:0000256" key="7">
    <source>
        <dbReference type="PROSITE-ProRule" id="PRU00023"/>
    </source>
</evidence>
<feature type="domain" description="PGG" evidence="10">
    <location>
        <begin position="449"/>
        <end position="565"/>
    </location>
</feature>
<dbReference type="PANTHER" id="PTHR24186">
    <property type="entry name" value="PROTEIN PHOSPHATASE 1 REGULATORY SUBUNIT"/>
    <property type="match status" value="1"/>
</dbReference>
<feature type="region of interest" description="Disordered" evidence="8">
    <location>
        <begin position="1"/>
        <end position="27"/>
    </location>
</feature>
<evidence type="ECO:0000256" key="1">
    <source>
        <dbReference type="ARBA" id="ARBA00004141"/>
    </source>
</evidence>
<reference evidence="11 12" key="1">
    <citation type="submission" date="2012-08" db="EMBL/GenBank/DDBJ databases">
        <title>Oryza genome evolution.</title>
        <authorList>
            <person name="Wing R.A."/>
        </authorList>
    </citation>
    <scope>NUCLEOTIDE SEQUENCE</scope>
</reference>
<proteinExistence type="predicted"/>
<evidence type="ECO:0000256" key="3">
    <source>
        <dbReference type="ARBA" id="ARBA00022737"/>
    </source>
</evidence>
<dbReference type="PROSITE" id="PS50297">
    <property type="entry name" value="ANK_REP_REGION"/>
    <property type="match status" value="2"/>
</dbReference>
<dbReference type="Proteomes" id="UP000032180">
    <property type="component" value="Chromosome 11"/>
</dbReference>
<keyword evidence="6 9" id="KW-0472">Membrane</keyword>
<keyword evidence="4 9" id="KW-1133">Transmembrane helix</keyword>
<dbReference type="AlphaFoldDB" id="A0A0D9XQ31"/>
<dbReference type="STRING" id="77586.A0A0D9XQ31"/>
<dbReference type="Pfam" id="PF00023">
    <property type="entry name" value="Ank"/>
    <property type="match status" value="1"/>
</dbReference>
<feature type="transmembrane region" description="Helical" evidence="9">
    <location>
        <begin position="549"/>
        <end position="566"/>
    </location>
</feature>
<dbReference type="GO" id="GO:0005886">
    <property type="term" value="C:plasma membrane"/>
    <property type="evidence" value="ECO:0007669"/>
    <property type="project" value="TreeGrafter"/>
</dbReference>
<dbReference type="SMART" id="SM00248">
    <property type="entry name" value="ANK"/>
    <property type="match status" value="7"/>
</dbReference>
<sequence>MKSLNPAPTPVQPPAAQAQGQAQPPPSAAELLLDVATTPQGDSALHVVAASGDSEDFLRCARVIYDKAKGLLDRPNAKGDTPLHCAARAGNAEMVGCLIGMAREEEHAGTTMFRLVEVLERQNGRGETALHDAVRLGDERLVDDLLSVHPRLARLADAGGTSPLYLAVLLGHGRIAEALHRGGDEGLSYAGPAGQTALHAAVLQGAKMTEKILQWNRDLLCQADASGSTALHFAASAEGPEIDIENSSLLRRLHLRWPCHGHRTPTQVLFEADPSLACLSDSNGVYPIHVATSMGNLKLVALLLRSCPECAGLCDARGRTFLHIAVDRRRNDIVKFTTDDRRRFEIAAILNMQDDDGNTALHLAVVSGVLKLFCYLLRNPKVRLDLPNNNGLTLADLSRSTIPPGLYYKTVNHFNFPVKNSSKARGGNIRRDHFHELYVAKLDESAESKKMTESNQIMGIGSVLVATVAFAVAFSPPGGYVPGVDAAGKVVGAPALAGRYAFDAFMYAVAVAFTCSMLATFSLIYAGTAAVEWKIRHKYFKNSLSWMRKSTRSLLVAFALGVYLVLAPVSRATAIGVCALTAGTMLFRNRELWRMMVCAYILKKRMGFMVVLKIGVPIAVVLLRSSLVYFVIFGAPLWTPLCVLLFVGTAVHNDLLRLLRHIYIRNI</sequence>
<dbReference type="SUPFAM" id="SSF48403">
    <property type="entry name" value="Ankyrin repeat"/>
    <property type="match status" value="1"/>
</dbReference>
<feature type="repeat" description="ANK" evidence="7">
    <location>
        <begin position="283"/>
        <end position="305"/>
    </location>
</feature>
<organism evidence="11 12">
    <name type="scientific">Leersia perrieri</name>
    <dbReference type="NCBI Taxonomy" id="77586"/>
    <lineage>
        <taxon>Eukaryota</taxon>
        <taxon>Viridiplantae</taxon>
        <taxon>Streptophyta</taxon>
        <taxon>Embryophyta</taxon>
        <taxon>Tracheophyta</taxon>
        <taxon>Spermatophyta</taxon>
        <taxon>Magnoliopsida</taxon>
        <taxon>Liliopsida</taxon>
        <taxon>Poales</taxon>
        <taxon>Poaceae</taxon>
        <taxon>BOP clade</taxon>
        <taxon>Oryzoideae</taxon>
        <taxon>Oryzeae</taxon>
        <taxon>Oryzinae</taxon>
        <taxon>Leersia</taxon>
    </lineage>
</organism>
<dbReference type="InterPro" id="IPR002110">
    <property type="entry name" value="Ankyrin_rpt"/>
</dbReference>
<reference evidence="11" key="3">
    <citation type="submission" date="2015-04" db="UniProtKB">
        <authorList>
            <consortium name="EnsemblPlants"/>
        </authorList>
    </citation>
    <scope>IDENTIFICATION</scope>
</reference>
<evidence type="ECO:0000256" key="6">
    <source>
        <dbReference type="ARBA" id="ARBA00023136"/>
    </source>
</evidence>
<accession>A0A0D9XQ31</accession>
<evidence type="ECO:0000313" key="11">
    <source>
        <dbReference type="EnsemblPlants" id="LPERR11G05330.1"/>
    </source>
</evidence>
<dbReference type="HOGENOM" id="CLU_000134_36_5_1"/>
<feature type="transmembrane region" description="Helical" evidence="9">
    <location>
        <begin position="504"/>
        <end position="528"/>
    </location>
</feature>